<evidence type="ECO:0000313" key="2">
    <source>
        <dbReference type="EMBL" id="KAK7097414.1"/>
    </source>
</evidence>
<dbReference type="GO" id="GO:0016435">
    <property type="term" value="F:rRNA (guanine) methyltransferase activity"/>
    <property type="evidence" value="ECO:0007669"/>
    <property type="project" value="InterPro"/>
</dbReference>
<reference evidence="2 3" key="1">
    <citation type="submission" date="2024-02" db="EMBL/GenBank/DDBJ databases">
        <title>Chromosome-scale genome assembly of the rough periwinkle Littorina saxatilis.</title>
        <authorList>
            <person name="De Jode A."/>
            <person name="Faria R."/>
            <person name="Formenti G."/>
            <person name="Sims Y."/>
            <person name="Smith T.P."/>
            <person name="Tracey A."/>
            <person name="Wood J.M.D."/>
            <person name="Zagrodzka Z.B."/>
            <person name="Johannesson K."/>
            <person name="Butlin R.K."/>
            <person name="Leder E.H."/>
        </authorList>
    </citation>
    <scope>NUCLEOTIDE SEQUENCE [LARGE SCALE GENOMIC DNA]</scope>
    <source>
        <strain evidence="2">Snail1</strain>
        <tissue evidence="2">Muscle</tissue>
    </source>
</reference>
<dbReference type="AlphaFoldDB" id="A0AAN9G7D4"/>
<keyword evidence="3" id="KW-1185">Reference proteome</keyword>
<name>A0AAN9G7D4_9CAEN</name>
<dbReference type="GO" id="GO:0005730">
    <property type="term" value="C:nucleolus"/>
    <property type="evidence" value="ECO:0007669"/>
    <property type="project" value="TreeGrafter"/>
</dbReference>
<dbReference type="PANTHER" id="PTHR12734">
    <property type="entry name" value="METHYLTRANSFERASE-RELATED"/>
    <property type="match status" value="1"/>
</dbReference>
<proteinExistence type="predicted"/>
<dbReference type="Gene3D" id="3.40.50.150">
    <property type="entry name" value="Vaccinia Virus protein VP39"/>
    <property type="match status" value="1"/>
</dbReference>
<dbReference type="InterPro" id="IPR013216">
    <property type="entry name" value="Methyltransf_11"/>
</dbReference>
<dbReference type="SUPFAM" id="SSF53335">
    <property type="entry name" value="S-adenosyl-L-methionine-dependent methyltransferases"/>
    <property type="match status" value="1"/>
</dbReference>
<organism evidence="2 3">
    <name type="scientific">Littorina saxatilis</name>
    <dbReference type="NCBI Taxonomy" id="31220"/>
    <lineage>
        <taxon>Eukaryota</taxon>
        <taxon>Metazoa</taxon>
        <taxon>Spiralia</taxon>
        <taxon>Lophotrochozoa</taxon>
        <taxon>Mollusca</taxon>
        <taxon>Gastropoda</taxon>
        <taxon>Caenogastropoda</taxon>
        <taxon>Littorinimorpha</taxon>
        <taxon>Littorinoidea</taxon>
        <taxon>Littorinidae</taxon>
        <taxon>Littorina</taxon>
    </lineage>
</organism>
<dbReference type="InterPro" id="IPR039769">
    <property type="entry name" value="Bud23-like"/>
</dbReference>
<evidence type="ECO:0000313" key="3">
    <source>
        <dbReference type="Proteomes" id="UP001374579"/>
    </source>
</evidence>
<dbReference type="Proteomes" id="UP001374579">
    <property type="component" value="Unassembled WGS sequence"/>
</dbReference>
<evidence type="ECO:0000259" key="1">
    <source>
        <dbReference type="Pfam" id="PF08241"/>
    </source>
</evidence>
<sequence>MTSATTRFLEFSKTCSMLGSSGKVGASIPKSGTMGTNSFFRLFALYNRDVKQIFFFDNTEEHLLNLEQPYQTVQDIKMLRVRSIKGGFQRRPELIKQRTLDIPFQGSQGNSLVKSYGLFDKCERIQQELTETILKLMNPETEAGRSMLDIGCGHGWSLTLPALKGFDVTGIDLDLQALYVIQDKIRCTYLPERVHVVRTDIVNGICFRENMFDFAISISFLQWLCVKKNSEEKLNKFFCSLSSVLKSGGKAGIQFYPRNVGDVSKVIVTAQKYFKGALVSDFPHIDRGRKLFLVLVNDK</sequence>
<dbReference type="InterPro" id="IPR029063">
    <property type="entry name" value="SAM-dependent_MTases_sf"/>
</dbReference>
<dbReference type="PANTHER" id="PTHR12734:SF0">
    <property type="entry name" value="18S RRNA (GUANINE-N(7))-METHYLTRANSFERASE-RELATED"/>
    <property type="match status" value="1"/>
</dbReference>
<accession>A0AAN9G7D4</accession>
<dbReference type="Pfam" id="PF08241">
    <property type="entry name" value="Methyltransf_11"/>
    <property type="match status" value="1"/>
</dbReference>
<dbReference type="EMBL" id="JBAMIC010000013">
    <property type="protein sequence ID" value="KAK7097414.1"/>
    <property type="molecule type" value="Genomic_DNA"/>
</dbReference>
<protein>
    <recommendedName>
        <fullName evidence="1">Methyltransferase type 11 domain-containing protein</fullName>
    </recommendedName>
</protein>
<dbReference type="GO" id="GO:0070476">
    <property type="term" value="P:rRNA (guanine-N7)-methylation"/>
    <property type="evidence" value="ECO:0007669"/>
    <property type="project" value="InterPro"/>
</dbReference>
<feature type="domain" description="Methyltransferase type 11" evidence="1">
    <location>
        <begin position="148"/>
        <end position="250"/>
    </location>
</feature>
<gene>
    <name evidence="2" type="ORF">V1264_004398</name>
</gene>
<comment type="caution">
    <text evidence="2">The sequence shown here is derived from an EMBL/GenBank/DDBJ whole genome shotgun (WGS) entry which is preliminary data.</text>
</comment>
<dbReference type="CDD" id="cd02440">
    <property type="entry name" value="AdoMet_MTases"/>
    <property type="match status" value="1"/>
</dbReference>